<reference evidence="11 12" key="1">
    <citation type="submission" date="2016-11" db="EMBL/GenBank/DDBJ databases">
        <title>Whole genomes of Flavobacteriaceae.</title>
        <authorList>
            <person name="Stine C."/>
            <person name="Li C."/>
            <person name="Tadesse D."/>
        </authorList>
    </citation>
    <scope>NUCLEOTIDE SEQUENCE [LARGE SCALE GENOMIC DNA]</scope>
    <source>
        <strain evidence="11 12">DSM 15937</strain>
    </source>
</reference>
<feature type="signal peptide" evidence="9">
    <location>
        <begin position="1"/>
        <end position="19"/>
    </location>
</feature>
<dbReference type="PANTHER" id="PTHR30069">
    <property type="entry name" value="TONB-DEPENDENT OUTER MEMBRANE RECEPTOR"/>
    <property type="match status" value="1"/>
</dbReference>
<keyword evidence="5 9" id="KW-0732">Signal</keyword>
<dbReference type="Pfam" id="PF13715">
    <property type="entry name" value="CarbopepD_reg_2"/>
    <property type="match status" value="1"/>
</dbReference>
<evidence type="ECO:0000256" key="3">
    <source>
        <dbReference type="ARBA" id="ARBA00022452"/>
    </source>
</evidence>
<dbReference type="PANTHER" id="PTHR30069:SF29">
    <property type="entry name" value="HEMOGLOBIN AND HEMOGLOBIN-HAPTOGLOBIN-BINDING PROTEIN 1-RELATED"/>
    <property type="match status" value="1"/>
</dbReference>
<dbReference type="NCBIfam" id="TIGR04056">
    <property type="entry name" value="OMP_RagA_SusC"/>
    <property type="match status" value="1"/>
</dbReference>
<dbReference type="Proteomes" id="UP000198382">
    <property type="component" value="Unassembled WGS sequence"/>
</dbReference>
<dbReference type="InterPro" id="IPR037066">
    <property type="entry name" value="Plug_dom_sf"/>
</dbReference>
<evidence type="ECO:0000256" key="1">
    <source>
        <dbReference type="ARBA" id="ARBA00004571"/>
    </source>
</evidence>
<feature type="chain" id="PRO_5045225536" evidence="9">
    <location>
        <begin position="20"/>
        <end position="1021"/>
    </location>
</feature>
<keyword evidence="4 8" id="KW-0812">Transmembrane</keyword>
<protein>
    <submittedName>
        <fullName evidence="11">SusC/RagA family protein</fullName>
    </submittedName>
</protein>
<keyword evidence="12" id="KW-1185">Reference proteome</keyword>
<accession>A0ABX4BKC9</accession>
<keyword evidence="2 8" id="KW-0813">Transport</keyword>
<dbReference type="SUPFAM" id="SSF49464">
    <property type="entry name" value="Carboxypeptidase regulatory domain-like"/>
    <property type="match status" value="1"/>
</dbReference>
<evidence type="ECO:0000256" key="7">
    <source>
        <dbReference type="ARBA" id="ARBA00023237"/>
    </source>
</evidence>
<evidence type="ECO:0000313" key="11">
    <source>
        <dbReference type="EMBL" id="OXA76155.1"/>
    </source>
</evidence>
<dbReference type="InterPro" id="IPR008969">
    <property type="entry name" value="CarboxyPept-like_regulatory"/>
</dbReference>
<dbReference type="RefSeq" id="WP_074656920.1">
    <property type="nucleotide sequence ID" value="NZ_MUGV01000039.1"/>
</dbReference>
<comment type="subcellular location">
    <subcellularLocation>
        <location evidence="1 8">Cell outer membrane</location>
        <topology evidence="1 8">Multi-pass membrane protein</topology>
    </subcellularLocation>
</comment>
<dbReference type="InterPro" id="IPR012910">
    <property type="entry name" value="Plug_dom"/>
</dbReference>
<evidence type="ECO:0000256" key="5">
    <source>
        <dbReference type="ARBA" id="ARBA00022729"/>
    </source>
</evidence>
<dbReference type="SUPFAM" id="SSF56935">
    <property type="entry name" value="Porins"/>
    <property type="match status" value="1"/>
</dbReference>
<keyword evidence="3 8" id="KW-1134">Transmembrane beta strand</keyword>
<comment type="similarity">
    <text evidence="8">Belongs to the TonB-dependent receptor family.</text>
</comment>
<evidence type="ECO:0000313" key="12">
    <source>
        <dbReference type="Proteomes" id="UP000198382"/>
    </source>
</evidence>
<dbReference type="InterPro" id="IPR039426">
    <property type="entry name" value="TonB-dep_rcpt-like"/>
</dbReference>
<evidence type="ECO:0000256" key="2">
    <source>
        <dbReference type="ARBA" id="ARBA00022448"/>
    </source>
</evidence>
<proteinExistence type="inferred from homology"/>
<feature type="domain" description="TonB-dependent receptor plug" evidence="10">
    <location>
        <begin position="111"/>
        <end position="215"/>
    </location>
</feature>
<comment type="caution">
    <text evidence="11">The sequence shown here is derived from an EMBL/GenBank/DDBJ whole genome shotgun (WGS) entry which is preliminary data.</text>
</comment>
<organism evidence="11 12">
    <name type="scientific">Flavobacterium frigidimaris</name>
    <dbReference type="NCBI Taxonomy" id="262320"/>
    <lineage>
        <taxon>Bacteria</taxon>
        <taxon>Pseudomonadati</taxon>
        <taxon>Bacteroidota</taxon>
        <taxon>Flavobacteriia</taxon>
        <taxon>Flavobacteriales</taxon>
        <taxon>Flavobacteriaceae</taxon>
        <taxon>Flavobacterium</taxon>
    </lineage>
</organism>
<evidence type="ECO:0000259" key="10">
    <source>
        <dbReference type="Pfam" id="PF07715"/>
    </source>
</evidence>
<evidence type="ECO:0000256" key="9">
    <source>
        <dbReference type="SAM" id="SignalP"/>
    </source>
</evidence>
<dbReference type="PROSITE" id="PS52016">
    <property type="entry name" value="TONB_DEPENDENT_REC_3"/>
    <property type="match status" value="1"/>
</dbReference>
<dbReference type="InterPro" id="IPR036942">
    <property type="entry name" value="Beta-barrel_TonB_sf"/>
</dbReference>
<dbReference type="Gene3D" id="2.40.170.20">
    <property type="entry name" value="TonB-dependent receptor, beta-barrel domain"/>
    <property type="match status" value="1"/>
</dbReference>
<dbReference type="Pfam" id="PF07715">
    <property type="entry name" value="Plug"/>
    <property type="match status" value="1"/>
</dbReference>
<keyword evidence="7 8" id="KW-0998">Cell outer membrane</keyword>
<dbReference type="Gene3D" id="2.170.130.10">
    <property type="entry name" value="TonB-dependent receptor, plug domain"/>
    <property type="match status" value="1"/>
</dbReference>
<gene>
    <name evidence="11" type="ORF">B0A65_20125</name>
</gene>
<dbReference type="Gene3D" id="2.60.40.1120">
    <property type="entry name" value="Carboxypeptidase-like, regulatory domain"/>
    <property type="match status" value="1"/>
</dbReference>
<sequence length="1021" mass="109975">MKSKLLLTVLLLFTSFAFSQNLDVSGTVLDGSGLSLPGVNVKVKSSSQSTTTDFDGSFKLLGVPKGTIIVFSYIGFRTQEVAVSGTKITVKMSDDARSLDEVVVIGYGTQKKREVTGAVSVVDSKTLDILKPVKVEQALQGTVSGVNVTTQSGAPGAKLDIRIRGIATNGENGPQAIIDGYVGDLSLLNPNDIETITVLKDAQAAIYGTIGANGIILITTKMGKKNSKTKISLNSYSGFQEASRKLPMLDATEYALLLNESYANGGKALPYPNASGLGKGTDWQKEVLGTGVPILNTDLTISGGSEKITYSVSGSHLDQEGVVGQDKSGFLRNTARIALGADLSDKFKIKTNVIYTYFNRKTINENGLGSVLFNALNVPATIAPYDAKGDFTLVPSTTGLGTEIINPLAQIANTYNDYNFKKLNGNFGFDYKIFKGFVLSSSIGFNTANSEGKTFGKQISYGGKVFDVQRSSVTQTATNDNDYSFDIYGTYTAKIAENHNITATLGNTIFKTWGNSANATGFDVPNNSWEYADLSLTKGLPTALNTGGYVYDQRRLSYFGRAQYDYKGKYLFSAMIRRDSSTKFGPGNKVGYFPSFTAGWVVSDEGFFGESKTINFLKFRASYGTLGNDQIPNNGYLSLLTGEATYVFDGNLTSGKATGQIPNSDLKWEEAKKFDVGLDLRLFNDKVSVVADYFIDTRDDLLIPNIPVSGIIGIGAPGASAPTLNAGSVRNSGFEFAIDYKEKFSDSFSMSVGYNVTFIKNEVLEVNNGTGIIEQGGFGVGQPAASRMEAGKPIGYFYGYKTDGLFQNQAEVDAHPSQLALGANAAPGDIRYVDLNGDGVIDTKDKTNIGDPIPEATMGFNFQLNYKNIDFALYSFASVGNDMVRNYERVLSDANRLDYVLDRWTGAGTSTTVPRVTTGATANNVLSDYFVEDASYFRIQNIQLGYTLNPNVTQKAGITKLRLYAGVNNLYTFTKYKGFDPGSSAGPTNQDGVSQSPIGAGIDYGYYPVPRTYLLGLNINF</sequence>
<keyword evidence="6 8" id="KW-0472">Membrane</keyword>
<dbReference type="InterPro" id="IPR023997">
    <property type="entry name" value="TonB-dep_OMP_SusC/RagA_CS"/>
</dbReference>
<dbReference type="InterPro" id="IPR023996">
    <property type="entry name" value="TonB-dep_OMP_SusC/RagA"/>
</dbReference>
<dbReference type="EMBL" id="MUGV01000039">
    <property type="protein sequence ID" value="OXA76155.1"/>
    <property type="molecule type" value="Genomic_DNA"/>
</dbReference>
<dbReference type="NCBIfam" id="TIGR04057">
    <property type="entry name" value="SusC_RagA_signa"/>
    <property type="match status" value="1"/>
</dbReference>
<evidence type="ECO:0000256" key="6">
    <source>
        <dbReference type="ARBA" id="ARBA00023136"/>
    </source>
</evidence>
<evidence type="ECO:0000256" key="8">
    <source>
        <dbReference type="PROSITE-ProRule" id="PRU01360"/>
    </source>
</evidence>
<evidence type="ECO:0000256" key="4">
    <source>
        <dbReference type="ARBA" id="ARBA00022692"/>
    </source>
</evidence>
<name>A0ABX4BKC9_FLAFR</name>